<gene>
    <name evidence="2" type="ORF">PIB30_093565</name>
</gene>
<keyword evidence="1" id="KW-0812">Transmembrane</keyword>
<comment type="caution">
    <text evidence="2">The sequence shown here is derived from an EMBL/GenBank/DDBJ whole genome shotgun (WGS) entry which is preliminary data.</text>
</comment>
<sequence length="86" mass="9944">MKRASESRIVASRFMRRFKVQERRPKVLLLKGVSHFKIKNLKTRVTFSSSIHSRSQLFFLLGKIVTFSVLFSLSSLLHQVLGAPLR</sequence>
<dbReference type="Proteomes" id="UP001341840">
    <property type="component" value="Unassembled WGS sequence"/>
</dbReference>
<evidence type="ECO:0000313" key="3">
    <source>
        <dbReference type="Proteomes" id="UP001341840"/>
    </source>
</evidence>
<proteinExistence type="predicted"/>
<evidence type="ECO:0008006" key="4">
    <source>
        <dbReference type="Google" id="ProtNLM"/>
    </source>
</evidence>
<evidence type="ECO:0000313" key="2">
    <source>
        <dbReference type="EMBL" id="MED6128018.1"/>
    </source>
</evidence>
<keyword evidence="1" id="KW-0472">Membrane</keyword>
<evidence type="ECO:0000256" key="1">
    <source>
        <dbReference type="SAM" id="Phobius"/>
    </source>
</evidence>
<organism evidence="2 3">
    <name type="scientific">Stylosanthes scabra</name>
    <dbReference type="NCBI Taxonomy" id="79078"/>
    <lineage>
        <taxon>Eukaryota</taxon>
        <taxon>Viridiplantae</taxon>
        <taxon>Streptophyta</taxon>
        <taxon>Embryophyta</taxon>
        <taxon>Tracheophyta</taxon>
        <taxon>Spermatophyta</taxon>
        <taxon>Magnoliopsida</taxon>
        <taxon>eudicotyledons</taxon>
        <taxon>Gunneridae</taxon>
        <taxon>Pentapetalae</taxon>
        <taxon>rosids</taxon>
        <taxon>fabids</taxon>
        <taxon>Fabales</taxon>
        <taxon>Fabaceae</taxon>
        <taxon>Papilionoideae</taxon>
        <taxon>50 kb inversion clade</taxon>
        <taxon>dalbergioids sensu lato</taxon>
        <taxon>Dalbergieae</taxon>
        <taxon>Pterocarpus clade</taxon>
        <taxon>Stylosanthes</taxon>
    </lineage>
</organism>
<accession>A0ABU6RWK3</accession>
<protein>
    <recommendedName>
        <fullName evidence="4">DUF4817 domain-containing protein</fullName>
    </recommendedName>
</protein>
<feature type="transmembrane region" description="Helical" evidence="1">
    <location>
        <begin position="57"/>
        <end position="77"/>
    </location>
</feature>
<keyword evidence="3" id="KW-1185">Reference proteome</keyword>
<reference evidence="2 3" key="1">
    <citation type="journal article" date="2023" name="Plants (Basel)">
        <title>Bridging the Gap: Combining Genomics and Transcriptomics Approaches to Understand Stylosanthes scabra, an Orphan Legume from the Brazilian Caatinga.</title>
        <authorList>
            <person name="Ferreira-Neto J.R.C."/>
            <person name="da Silva M.D."/>
            <person name="Binneck E."/>
            <person name="de Melo N.F."/>
            <person name="da Silva R.H."/>
            <person name="de Melo A.L.T.M."/>
            <person name="Pandolfi V."/>
            <person name="Bustamante F.O."/>
            <person name="Brasileiro-Vidal A.C."/>
            <person name="Benko-Iseppon A.M."/>
        </authorList>
    </citation>
    <scope>NUCLEOTIDE SEQUENCE [LARGE SCALE GENOMIC DNA]</scope>
    <source>
        <tissue evidence="2">Leaves</tissue>
    </source>
</reference>
<name>A0ABU6RWK3_9FABA</name>
<dbReference type="EMBL" id="JASCZI010032213">
    <property type="protein sequence ID" value="MED6128018.1"/>
    <property type="molecule type" value="Genomic_DNA"/>
</dbReference>
<keyword evidence="1" id="KW-1133">Transmembrane helix</keyword>